<keyword evidence="2" id="KW-0677">Repeat</keyword>
<reference evidence="8 9" key="1">
    <citation type="journal article" date="2016" name="Genome Biol. Evol.">
        <title>Gene Family Evolution Reflects Adaptation to Soil Environmental Stressors in the Genome of the Collembolan Orchesella cincta.</title>
        <authorList>
            <person name="Faddeeva-Vakhrusheva A."/>
            <person name="Derks M.F."/>
            <person name="Anvar S.Y."/>
            <person name="Agamennone V."/>
            <person name="Suring W."/>
            <person name="Smit S."/>
            <person name="van Straalen N.M."/>
            <person name="Roelofs D."/>
        </authorList>
    </citation>
    <scope>NUCLEOTIDE SEQUENCE [LARGE SCALE GENOMIC DNA]</scope>
    <source>
        <tissue evidence="8">Mixed pool</tissue>
    </source>
</reference>
<evidence type="ECO:0000256" key="4">
    <source>
        <dbReference type="ARBA" id="ARBA00022833"/>
    </source>
</evidence>
<keyword evidence="4" id="KW-0862">Zinc</keyword>
<feature type="domain" description="C2H2-type" evidence="7">
    <location>
        <begin position="342"/>
        <end position="370"/>
    </location>
</feature>
<gene>
    <name evidence="8" type="ORF">Ocin01_19303</name>
</gene>
<sequence length="513" mass="58681">MSKWRWKAVKGRRIVMRTFKRGKKEEEQFFNDFHEEELEQETDSLRDDYTTEPGPVQKRGPTPAAHSLKKTGKKRGRKPKPKAEKRLAPFQKEKLDLEGWICSLCKEPAATDLTKHISCHQASTINKGIPCTFCWRSFDKPQTLESHIVQRHKTVVSDGPYSCDGEGCPLTFHSLEELNTHSKTHHESLRFCKSCGLGCLSVNHLKLHKIRHIRPLKLLTTKSDVRKRKGSQLVFPCSKCHQIFSKFLLLHDHFCESHCSGVVPSFKCPTCGKSARTKQLHRCGNGRGKTRPEKLSCSDCKLNLKIGTAPCPPSRFPQPVKCSRRRLKTHISVVHSLAEKSHSCLHCNKCFASRTYLVNHLATVHRKESGGERRHKCPTCEESFGRRYNLESHILKCDPVKAAELLICCKICGRPIKSGQCKWMMNKHVVTHMSAKEREEFGKLGEVHLCATCGKEFKSKQSMERHALAHEPVKGFLCEQCPKTFHSEFNLKNHVRHVHSGVKTPRKKRQKLE</sequence>
<dbReference type="PROSITE" id="PS00028">
    <property type="entry name" value="ZINC_FINGER_C2H2_1"/>
    <property type="match status" value="5"/>
</dbReference>
<dbReference type="InterPro" id="IPR036236">
    <property type="entry name" value="Znf_C2H2_sf"/>
</dbReference>
<name>A0A1D2M326_ORCCI</name>
<evidence type="ECO:0000256" key="2">
    <source>
        <dbReference type="ARBA" id="ARBA00022737"/>
    </source>
</evidence>
<dbReference type="AlphaFoldDB" id="A0A1D2M326"/>
<keyword evidence="3 5" id="KW-0863">Zinc-finger</keyword>
<feature type="region of interest" description="Disordered" evidence="6">
    <location>
        <begin position="30"/>
        <end position="89"/>
    </location>
</feature>
<organism evidence="8 9">
    <name type="scientific">Orchesella cincta</name>
    <name type="common">Springtail</name>
    <name type="synonym">Podura cincta</name>
    <dbReference type="NCBI Taxonomy" id="48709"/>
    <lineage>
        <taxon>Eukaryota</taxon>
        <taxon>Metazoa</taxon>
        <taxon>Ecdysozoa</taxon>
        <taxon>Arthropoda</taxon>
        <taxon>Hexapoda</taxon>
        <taxon>Collembola</taxon>
        <taxon>Entomobryomorpha</taxon>
        <taxon>Entomobryoidea</taxon>
        <taxon>Orchesellidae</taxon>
        <taxon>Orchesellinae</taxon>
        <taxon>Orchesella</taxon>
    </lineage>
</organism>
<accession>A0A1D2M326</accession>
<dbReference type="PROSITE" id="PS50157">
    <property type="entry name" value="ZINC_FINGER_C2H2_2"/>
    <property type="match status" value="4"/>
</dbReference>
<dbReference type="InterPro" id="IPR013087">
    <property type="entry name" value="Znf_C2H2_type"/>
</dbReference>
<evidence type="ECO:0000256" key="6">
    <source>
        <dbReference type="SAM" id="MobiDB-lite"/>
    </source>
</evidence>
<dbReference type="Gene3D" id="3.30.160.60">
    <property type="entry name" value="Classic Zinc Finger"/>
    <property type="match status" value="4"/>
</dbReference>
<evidence type="ECO:0000256" key="1">
    <source>
        <dbReference type="ARBA" id="ARBA00022723"/>
    </source>
</evidence>
<feature type="compositionally biased region" description="Basic residues" evidence="6">
    <location>
        <begin position="67"/>
        <end position="80"/>
    </location>
</feature>
<dbReference type="Proteomes" id="UP000094527">
    <property type="component" value="Unassembled WGS sequence"/>
</dbReference>
<dbReference type="EMBL" id="LJIJ01005456">
    <property type="protein sequence ID" value="ODM87375.1"/>
    <property type="molecule type" value="Genomic_DNA"/>
</dbReference>
<feature type="domain" description="C2H2-type" evidence="7">
    <location>
        <begin position="448"/>
        <end position="475"/>
    </location>
</feature>
<feature type="domain" description="C2H2-type" evidence="7">
    <location>
        <begin position="476"/>
        <end position="504"/>
    </location>
</feature>
<evidence type="ECO:0000259" key="7">
    <source>
        <dbReference type="PROSITE" id="PS50157"/>
    </source>
</evidence>
<dbReference type="PANTHER" id="PTHR24379">
    <property type="entry name" value="KRAB AND ZINC FINGER DOMAIN-CONTAINING"/>
    <property type="match status" value="1"/>
</dbReference>
<evidence type="ECO:0000313" key="9">
    <source>
        <dbReference type="Proteomes" id="UP000094527"/>
    </source>
</evidence>
<comment type="caution">
    <text evidence="8">The sequence shown here is derived from an EMBL/GenBank/DDBJ whole genome shotgun (WGS) entry which is preliminary data.</text>
</comment>
<keyword evidence="9" id="KW-1185">Reference proteome</keyword>
<dbReference type="STRING" id="48709.A0A1D2M326"/>
<dbReference type="Pfam" id="PF00096">
    <property type="entry name" value="zf-C2H2"/>
    <property type="match status" value="1"/>
</dbReference>
<feature type="domain" description="C2H2-type" evidence="7">
    <location>
        <begin position="161"/>
        <end position="185"/>
    </location>
</feature>
<dbReference type="OrthoDB" id="10018191at2759"/>
<evidence type="ECO:0000256" key="3">
    <source>
        <dbReference type="ARBA" id="ARBA00022771"/>
    </source>
</evidence>
<evidence type="ECO:0000256" key="5">
    <source>
        <dbReference type="PROSITE-ProRule" id="PRU00042"/>
    </source>
</evidence>
<dbReference type="PANTHER" id="PTHR24379:SF121">
    <property type="entry name" value="C2H2-TYPE DOMAIN-CONTAINING PROTEIN"/>
    <property type="match status" value="1"/>
</dbReference>
<dbReference type="SUPFAM" id="SSF57667">
    <property type="entry name" value="beta-beta-alpha zinc fingers"/>
    <property type="match status" value="2"/>
</dbReference>
<protein>
    <submittedName>
        <fullName evidence="8">Zinc finger protein-likeA</fullName>
    </submittedName>
</protein>
<evidence type="ECO:0000313" key="8">
    <source>
        <dbReference type="EMBL" id="ODM87375.1"/>
    </source>
</evidence>
<dbReference type="GO" id="GO:0008270">
    <property type="term" value="F:zinc ion binding"/>
    <property type="evidence" value="ECO:0007669"/>
    <property type="project" value="UniProtKB-KW"/>
</dbReference>
<keyword evidence="1" id="KW-0479">Metal-binding</keyword>
<proteinExistence type="predicted"/>
<dbReference type="SMART" id="SM00355">
    <property type="entry name" value="ZnF_C2H2"/>
    <property type="match status" value="10"/>
</dbReference>